<dbReference type="Proteomes" id="UP001497457">
    <property type="component" value="Chromosome 28b"/>
</dbReference>
<accession>A0ABC9C0U9</accession>
<dbReference type="InterPro" id="IPR011333">
    <property type="entry name" value="SKP1/BTB/POZ_sf"/>
</dbReference>
<dbReference type="Pfam" id="PF22486">
    <property type="entry name" value="MATH_2"/>
    <property type="match status" value="1"/>
</dbReference>
<evidence type="ECO:0000313" key="5">
    <source>
        <dbReference type="EMBL" id="CAL5011174.1"/>
    </source>
</evidence>
<organism evidence="5 6">
    <name type="scientific">Urochloa decumbens</name>
    <dbReference type="NCBI Taxonomy" id="240449"/>
    <lineage>
        <taxon>Eukaryota</taxon>
        <taxon>Viridiplantae</taxon>
        <taxon>Streptophyta</taxon>
        <taxon>Embryophyta</taxon>
        <taxon>Tracheophyta</taxon>
        <taxon>Spermatophyta</taxon>
        <taxon>Magnoliopsida</taxon>
        <taxon>Liliopsida</taxon>
        <taxon>Poales</taxon>
        <taxon>Poaceae</taxon>
        <taxon>PACMAD clade</taxon>
        <taxon>Panicoideae</taxon>
        <taxon>Panicodae</taxon>
        <taxon>Paniceae</taxon>
        <taxon>Melinidinae</taxon>
        <taxon>Urochloa</taxon>
    </lineage>
</organism>
<dbReference type="SUPFAM" id="SSF54695">
    <property type="entry name" value="POZ domain"/>
    <property type="match status" value="1"/>
</dbReference>
<dbReference type="PROSITE" id="PS50144">
    <property type="entry name" value="MATH"/>
    <property type="match status" value="1"/>
</dbReference>
<evidence type="ECO:0000256" key="2">
    <source>
        <dbReference type="ARBA" id="ARBA00010846"/>
    </source>
</evidence>
<dbReference type="AlphaFoldDB" id="A0ABC9C0U9"/>
<keyword evidence="6" id="KW-1185">Reference proteome</keyword>
<evidence type="ECO:0000259" key="3">
    <source>
        <dbReference type="PROSITE" id="PS50097"/>
    </source>
</evidence>
<dbReference type="SUPFAM" id="SSF49599">
    <property type="entry name" value="TRAF domain-like"/>
    <property type="match status" value="1"/>
</dbReference>
<dbReference type="InterPro" id="IPR045005">
    <property type="entry name" value="BPM1-6"/>
</dbReference>
<dbReference type="Gene3D" id="3.30.710.10">
    <property type="entry name" value="Potassium Channel Kv1.1, Chain A"/>
    <property type="match status" value="1"/>
</dbReference>
<reference evidence="5 6" key="2">
    <citation type="submission" date="2024-10" db="EMBL/GenBank/DDBJ databases">
        <authorList>
            <person name="Ryan C."/>
        </authorList>
    </citation>
    <scope>NUCLEOTIDE SEQUENCE [LARGE SCALE GENOMIC DNA]</scope>
</reference>
<dbReference type="Pfam" id="PF24570">
    <property type="entry name" value="BACK_BPM_SPOP"/>
    <property type="match status" value="1"/>
</dbReference>
<evidence type="ECO:0000313" key="6">
    <source>
        <dbReference type="Proteomes" id="UP001497457"/>
    </source>
</evidence>
<dbReference type="CDD" id="cd00121">
    <property type="entry name" value="MATH"/>
    <property type="match status" value="1"/>
</dbReference>
<dbReference type="InterPro" id="IPR056423">
    <property type="entry name" value="BACK_BPM_SPOP"/>
</dbReference>
<dbReference type="PANTHER" id="PTHR26379">
    <property type="entry name" value="BTB/POZ AND MATH DOMAIN-CONTAINING PROTEIN 1"/>
    <property type="match status" value="1"/>
</dbReference>
<evidence type="ECO:0000259" key="4">
    <source>
        <dbReference type="PROSITE" id="PS50144"/>
    </source>
</evidence>
<reference evidence="6" key="1">
    <citation type="submission" date="2024-06" db="EMBL/GenBank/DDBJ databases">
        <authorList>
            <person name="Ryan C."/>
        </authorList>
    </citation>
    <scope>NUCLEOTIDE SEQUENCE [LARGE SCALE GENOMIC DNA]</scope>
</reference>
<comment type="similarity">
    <text evidence="2">Belongs to the Tdpoz family.</text>
</comment>
<dbReference type="Gene3D" id="1.25.40.420">
    <property type="match status" value="1"/>
</dbReference>
<feature type="domain" description="MATH" evidence="4">
    <location>
        <begin position="16"/>
        <end position="145"/>
    </location>
</feature>
<dbReference type="Pfam" id="PF00651">
    <property type="entry name" value="BTB"/>
    <property type="match status" value="1"/>
</dbReference>
<dbReference type="Gene3D" id="2.60.210.10">
    <property type="entry name" value="Apoptosis, Tumor Necrosis Factor Receptor Associated Protein 2, Chain A"/>
    <property type="match status" value="1"/>
</dbReference>
<evidence type="ECO:0000256" key="1">
    <source>
        <dbReference type="ARBA" id="ARBA00004906"/>
    </source>
</evidence>
<dbReference type="EMBL" id="OZ075138">
    <property type="protein sequence ID" value="CAL5011174.1"/>
    <property type="molecule type" value="Genomic_DNA"/>
</dbReference>
<name>A0ABC9C0U9_9POAL</name>
<proteinExistence type="inferred from homology"/>
<dbReference type="SMART" id="SM00225">
    <property type="entry name" value="BTB"/>
    <property type="match status" value="1"/>
</dbReference>
<protein>
    <submittedName>
        <fullName evidence="5">Uncharacterized protein</fullName>
    </submittedName>
</protein>
<dbReference type="InterPro" id="IPR008974">
    <property type="entry name" value="TRAF-like"/>
</dbReference>
<comment type="pathway">
    <text evidence="1">Protein modification; protein ubiquitination.</text>
</comment>
<sequence length="363" mass="40475">MKTPTTVSTCTSVTEEGKHVFEIFDYSNHRGMGNGELIRSATFSVGGYDWAIRFYPDGFAANSLIYISVYLELMSKDTRARAGCDLSLVDQTTGLPTSMHKMDMRVFNSGNLSRFAPQTDLFMNRVEFEASPYLRDDHLTIQCIVTVRKEPQVSAPVVLNEIEVPPSNIALHLGNLLDAGDGVDVTFNVGGETFSAHKAVLAMRSPVFKAELFGRMREAKEQLVTIEEMQPDVFRSLLHFIYTDSLPGMDDPEGDVNRDMIRHLLVAADRYAVDRLKLVCQSILCKNLDDETVSATLALAYQHNCDRLKDICLEFITSSATVKDSVVATQGYKVATQGYKNLKRTCPSALVDAFEKSRKFHKA</sequence>
<dbReference type="PANTHER" id="PTHR26379:SF482">
    <property type="entry name" value="BTB DOMAIN-CONTAINING PROTEIN"/>
    <property type="match status" value="1"/>
</dbReference>
<dbReference type="InterPro" id="IPR002083">
    <property type="entry name" value="MATH/TRAF_dom"/>
</dbReference>
<gene>
    <name evidence="5" type="ORF">URODEC1_LOCUS70328</name>
</gene>
<dbReference type="InterPro" id="IPR000210">
    <property type="entry name" value="BTB/POZ_dom"/>
</dbReference>
<feature type="domain" description="BTB" evidence="3">
    <location>
        <begin position="183"/>
        <end position="250"/>
    </location>
</feature>
<dbReference type="CDD" id="cd18280">
    <property type="entry name" value="BTB_POZ_BPM_plant"/>
    <property type="match status" value="1"/>
</dbReference>
<dbReference type="PROSITE" id="PS50097">
    <property type="entry name" value="BTB"/>
    <property type="match status" value="1"/>
</dbReference>